<dbReference type="Pfam" id="PF13302">
    <property type="entry name" value="Acetyltransf_3"/>
    <property type="match status" value="1"/>
</dbReference>
<dbReference type="PANTHER" id="PTHR43792">
    <property type="entry name" value="GNAT FAMILY, PUTATIVE (AFU_ORTHOLOGUE AFUA_3G00765)-RELATED-RELATED"/>
    <property type="match status" value="1"/>
</dbReference>
<name>A0ABP6ZM35_9ACTN</name>
<dbReference type="PROSITE" id="PS51186">
    <property type="entry name" value="GNAT"/>
    <property type="match status" value="1"/>
</dbReference>
<evidence type="ECO:0000313" key="3">
    <source>
        <dbReference type="Proteomes" id="UP001501074"/>
    </source>
</evidence>
<dbReference type="InterPro" id="IPR000182">
    <property type="entry name" value="GNAT_dom"/>
</dbReference>
<reference evidence="3" key="1">
    <citation type="journal article" date="2019" name="Int. J. Syst. Evol. Microbiol.">
        <title>The Global Catalogue of Microorganisms (GCM) 10K type strain sequencing project: providing services to taxonomists for standard genome sequencing and annotation.</title>
        <authorList>
            <consortium name="The Broad Institute Genomics Platform"/>
            <consortium name="The Broad Institute Genome Sequencing Center for Infectious Disease"/>
            <person name="Wu L."/>
            <person name="Ma J."/>
        </authorList>
    </citation>
    <scope>NUCLEOTIDE SEQUENCE [LARGE SCALE GENOMIC DNA]</scope>
    <source>
        <strain evidence="3">JCM 16902</strain>
    </source>
</reference>
<comment type="caution">
    <text evidence="2">The sequence shown here is derived from an EMBL/GenBank/DDBJ whole genome shotgun (WGS) entry which is preliminary data.</text>
</comment>
<dbReference type="SUPFAM" id="SSF55729">
    <property type="entry name" value="Acyl-CoA N-acyltransferases (Nat)"/>
    <property type="match status" value="1"/>
</dbReference>
<sequence length="181" mass="20491">MTELHTSRLILRDIAPTDAANVHGYASDPEVCRYMVWGPNTPEASEAFVRQELAVLADPERTSFNKLVTIADTGEVIGAVELRIISTAHRRGEFGYVLRRDEWGKGYATEASRALVHWGFECFGLERISATCDPENKASENVLRKVGLEYEGRMRRHLKVRDRWRDSLLFAILSDDERPAG</sequence>
<dbReference type="InterPro" id="IPR016181">
    <property type="entry name" value="Acyl_CoA_acyltransferase"/>
</dbReference>
<evidence type="ECO:0000313" key="2">
    <source>
        <dbReference type="EMBL" id="GAA3610543.1"/>
    </source>
</evidence>
<feature type="domain" description="N-acetyltransferase" evidence="1">
    <location>
        <begin position="9"/>
        <end position="171"/>
    </location>
</feature>
<evidence type="ECO:0000259" key="1">
    <source>
        <dbReference type="PROSITE" id="PS51186"/>
    </source>
</evidence>
<accession>A0ABP6ZM35</accession>
<keyword evidence="3" id="KW-1185">Reference proteome</keyword>
<dbReference type="Proteomes" id="UP001501074">
    <property type="component" value="Unassembled WGS sequence"/>
</dbReference>
<dbReference type="InterPro" id="IPR051531">
    <property type="entry name" value="N-acetyltransferase"/>
</dbReference>
<protein>
    <submittedName>
        <fullName evidence="2">GNAT family protein</fullName>
    </submittedName>
</protein>
<dbReference type="EMBL" id="BAAAZO010000004">
    <property type="protein sequence ID" value="GAA3610543.1"/>
    <property type="molecule type" value="Genomic_DNA"/>
</dbReference>
<proteinExistence type="predicted"/>
<dbReference type="Gene3D" id="3.40.630.30">
    <property type="match status" value="1"/>
</dbReference>
<gene>
    <name evidence="2" type="ORF">GCM10022223_28310</name>
</gene>
<organism evidence="2 3">
    <name type="scientific">Kineosporia mesophila</name>
    <dbReference type="NCBI Taxonomy" id="566012"/>
    <lineage>
        <taxon>Bacteria</taxon>
        <taxon>Bacillati</taxon>
        <taxon>Actinomycetota</taxon>
        <taxon>Actinomycetes</taxon>
        <taxon>Kineosporiales</taxon>
        <taxon>Kineosporiaceae</taxon>
        <taxon>Kineosporia</taxon>
    </lineage>
</organism>
<dbReference type="RefSeq" id="WP_231482301.1">
    <property type="nucleotide sequence ID" value="NZ_BAAAZO010000004.1"/>
</dbReference>